<evidence type="ECO:0000256" key="2">
    <source>
        <dbReference type="ARBA" id="ARBA00008029"/>
    </source>
</evidence>
<dbReference type="Gene3D" id="3.30.457.60">
    <property type="match status" value="1"/>
</dbReference>
<gene>
    <name evidence="9" type="ORF">WJX75_000576</name>
</gene>
<dbReference type="Pfam" id="PF05557">
    <property type="entry name" value="MAD"/>
    <property type="match status" value="1"/>
</dbReference>
<dbReference type="InterPro" id="IPR008672">
    <property type="entry name" value="Mad1"/>
</dbReference>
<keyword evidence="10" id="KW-1185">Reference proteome</keyword>
<keyword evidence="5" id="KW-0539">Nucleus</keyword>
<feature type="coiled-coil region" evidence="7">
    <location>
        <begin position="72"/>
        <end position="260"/>
    </location>
</feature>
<evidence type="ECO:0000313" key="9">
    <source>
        <dbReference type="EMBL" id="KAK9907279.1"/>
    </source>
</evidence>
<name>A0ABR2YKA0_9CHLO</name>
<dbReference type="EMBL" id="JALJOT010000009">
    <property type="protein sequence ID" value="KAK9907279.1"/>
    <property type="molecule type" value="Genomic_DNA"/>
</dbReference>
<dbReference type="Gene3D" id="1.20.5.170">
    <property type="match status" value="1"/>
</dbReference>
<protein>
    <recommendedName>
        <fullName evidence="11">Mitotic checkpoint protein MAD1</fullName>
    </recommendedName>
</protein>
<comment type="similarity">
    <text evidence="2">Belongs to the MAD1 family.</text>
</comment>
<dbReference type="PANTHER" id="PTHR23168:SF0">
    <property type="entry name" value="MITOTIC SPINDLE ASSEMBLY CHECKPOINT PROTEIN MAD1"/>
    <property type="match status" value="1"/>
</dbReference>
<dbReference type="Proteomes" id="UP001491310">
    <property type="component" value="Unassembled WGS sequence"/>
</dbReference>
<evidence type="ECO:0000256" key="7">
    <source>
        <dbReference type="SAM" id="Coils"/>
    </source>
</evidence>
<evidence type="ECO:0000256" key="3">
    <source>
        <dbReference type="ARBA" id="ARBA00022618"/>
    </source>
</evidence>
<keyword evidence="4" id="KW-0498">Mitosis</keyword>
<dbReference type="SUPFAM" id="SSF75704">
    <property type="entry name" value="Mitotic arrest deficient-like 1, Mad1"/>
    <property type="match status" value="1"/>
</dbReference>
<evidence type="ECO:0000256" key="1">
    <source>
        <dbReference type="ARBA" id="ARBA00004123"/>
    </source>
</evidence>
<feature type="region of interest" description="Disordered" evidence="8">
    <location>
        <begin position="1"/>
        <end position="26"/>
    </location>
</feature>
<evidence type="ECO:0000256" key="8">
    <source>
        <dbReference type="SAM" id="MobiDB-lite"/>
    </source>
</evidence>
<reference evidence="9 10" key="1">
    <citation type="journal article" date="2024" name="Nat. Commun.">
        <title>Phylogenomics reveals the evolutionary origins of lichenization in chlorophyte algae.</title>
        <authorList>
            <person name="Puginier C."/>
            <person name="Libourel C."/>
            <person name="Otte J."/>
            <person name="Skaloud P."/>
            <person name="Haon M."/>
            <person name="Grisel S."/>
            <person name="Petersen M."/>
            <person name="Berrin J.G."/>
            <person name="Delaux P.M."/>
            <person name="Dal Grande F."/>
            <person name="Keller J."/>
        </authorList>
    </citation>
    <scope>NUCLEOTIDE SEQUENCE [LARGE SCALE GENOMIC DNA]</scope>
    <source>
        <strain evidence="9 10">SAG 216-7</strain>
    </source>
</reference>
<proteinExistence type="inferred from homology"/>
<evidence type="ECO:0000256" key="4">
    <source>
        <dbReference type="ARBA" id="ARBA00022776"/>
    </source>
</evidence>
<evidence type="ECO:0000256" key="5">
    <source>
        <dbReference type="ARBA" id="ARBA00023242"/>
    </source>
</evidence>
<evidence type="ECO:0000313" key="10">
    <source>
        <dbReference type="Proteomes" id="UP001491310"/>
    </source>
</evidence>
<keyword evidence="7" id="KW-0175">Coiled coil</keyword>
<organism evidence="9 10">
    <name type="scientific">Coccomyxa subellipsoidea</name>
    <dbReference type="NCBI Taxonomy" id="248742"/>
    <lineage>
        <taxon>Eukaryota</taxon>
        <taxon>Viridiplantae</taxon>
        <taxon>Chlorophyta</taxon>
        <taxon>core chlorophytes</taxon>
        <taxon>Trebouxiophyceae</taxon>
        <taxon>Trebouxiophyceae incertae sedis</taxon>
        <taxon>Coccomyxaceae</taxon>
        <taxon>Coccomyxa</taxon>
    </lineage>
</organism>
<comment type="subcellular location">
    <subcellularLocation>
        <location evidence="1">Nucleus</location>
    </subcellularLocation>
</comment>
<feature type="coiled-coil region" evidence="7">
    <location>
        <begin position="297"/>
        <end position="465"/>
    </location>
</feature>
<feature type="coiled-coil region" evidence="7">
    <location>
        <begin position="491"/>
        <end position="556"/>
    </location>
</feature>
<dbReference type="Gene3D" id="6.10.250.90">
    <property type="match status" value="1"/>
</dbReference>
<evidence type="ECO:0008006" key="11">
    <source>
        <dbReference type="Google" id="ProtNLM"/>
    </source>
</evidence>
<keyword evidence="3" id="KW-0132">Cell division</keyword>
<keyword evidence="6" id="KW-0131">Cell cycle</keyword>
<comment type="caution">
    <text evidence="9">The sequence shown here is derived from an EMBL/GenBank/DDBJ whole genome shotgun (WGS) entry which is preliminary data.</text>
</comment>
<dbReference type="PANTHER" id="PTHR23168">
    <property type="entry name" value="MITOTIC SPINDLE ASSEMBLY CHECKPOINT PROTEIN MAD1 MITOTIC ARREST DEFICIENT-LIKE PROTEIN 1"/>
    <property type="match status" value="1"/>
</dbReference>
<sequence length="661" mass="72363">MPDSPYKRPRLVSPYGAPSPGLSPAGMDVVSYTPDKGQDLIEFFANRSERARSQDEKIKELRKSTESLDSSLKRAQAIIESQKAEVVRERSQREAMESRMKHEKELLEDVLHREMDRASALQAELLQAQQAKRDAELRQARLQADQSARSQRELEVQLEEAVTLAEEAARKRREAETQLAAAEARAEAAGTQGALSRSGDGRDVELRNLRDELAAQEDAVREARRLKDHVRKSGILAEQLAASEAKVRRLEAVAAAHNELQAQLEPQQTELRLWRSALAGVAGAGSGAGPEAVLQLLEELRGQVLTLKERAGEKEAEARRLQEAVRAAEDAAKEADARLLRTQAAQSEAAAAVARLERKAALLTKERDGLKSILASYDEEEGGAGAGTGTAQSEHMREVEATNGALKAQLQVLEGEAAQSVASLRAQTEKLAAATERADKAESQVQQLEAEADAQGRQIALLEERLGRGEYNPATTRVLHFVHNPETEARREADTAQISQLQAEAAALRAELAVLKSGASASDPTAPATAVAAAEKTLLERKVSELEKRESRLKEVFKTQVSNFREACFCLFGYRVDMASQATSKGGPPPTTFVLKPQHADDPQAQLLFKMDPNGGMALLPNDFTTKHLPREVETFITRFKSIPAFTANLTMEMFQKQTQC</sequence>
<accession>A0ABR2YKA0</accession>
<evidence type="ECO:0000256" key="6">
    <source>
        <dbReference type="ARBA" id="ARBA00023306"/>
    </source>
</evidence>